<dbReference type="AlphaFoldDB" id="A0A226CXZ0"/>
<proteinExistence type="predicted"/>
<dbReference type="PANTHER" id="PTHR46068">
    <property type="entry name" value="PROTEIN CBG27172"/>
    <property type="match status" value="1"/>
</dbReference>
<dbReference type="OrthoDB" id="342024at2759"/>
<dbReference type="OMA" id="FAHRTIN"/>
<organism evidence="1 2">
    <name type="scientific">Folsomia candida</name>
    <name type="common">Springtail</name>
    <dbReference type="NCBI Taxonomy" id="158441"/>
    <lineage>
        <taxon>Eukaryota</taxon>
        <taxon>Metazoa</taxon>
        <taxon>Ecdysozoa</taxon>
        <taxon>Arthropoda</taxon>
        <taxon>Hexapoda</taxon>
        <taxon>Collembola</taxon>
        <taxon>Entomobryomorpha</taxon>
        <taxon>Isotomoidea</taxon>
        <taxon>Isotomidae</taxon>
        <taxon>Proisotominae</taxon>
        <taxon>Folsomia</taxon>
    </lineage>
</organism>
<dbReference type="Gene3D" id="3.30.420.10">
    <property type="entry name" value="Ribonuclease H-like superfamily/Ribonuclease H"/>
    <property type="match status" value="1"/>
</dbReference>
<gene>
    <name evidence="1" type="ORF">Fcan01_27452</name>
</gene>
<accession>A0A226CXZ0</accession>
<sequence>MSDRINRRATITQFHKAWHPPCEIFKHLKHEGVKRSTVYGIIKRYSEASSVSDKKKKLAIQLSVSRSSIRRAFKIDLGHRPIRRGTCNIRTNQQKKNRVRRCRALFQRHGGESYKNILFTDEKIFTVEEKFNRQNDRIYVKRTSDIPITQRSSKRAHHLESVMV</sequence>
<keyword evidence="2" id="KW-1185">Reference proteome</keyword>
<protein>
    <recommendedName>
        <fullName evidence="3">Transposase Tc1-like domain-containing protein</fullName>
    </recommendedName>
</protein>
<dbReference type="EMBL" id="LNIX01000052">
    <property type="protein sequence ID" value="OXA37813.1"/>
    <property type="molecule type" value="Genomic_DNA"/>
</dbReference>
<reference evidence="1 2" key="1">
    <citation type="submission" date="2015-12" db="EMBL/GenBank/DDBJ databases">
        <title>The genome of Folsomia candida.</title>
        <authorList>
            <person name="Faddeeva A."/>
            <person name="Derks M.F."/>
            <person name="Anvar Y."/>
            <person name="Smit S."/>
            <person name="Van Straalen N."/>
            <person name="Roelofs D."/>
        </authorList>
    </citation>
    <scope>NUCLEOTIDE SEQUENCE [LARGE SCALE GENOMIC DNA]</scope>
    <source>
        <strain evidence="1 2">VU population</strain>
        <tissue evidence="1">Whole body</tissue>
    </source>
</reference>
<comment type="caution">
    <text evidence="1">The sequence shown here is derived from an EMBL/GenBank/DDBJ whole genome shotgun (WGS) entry which is preliminary data.</text>
</comment>
<dbReference type="STRING" id="158441.A0A226CXZ0"/>
<dbReference type="Proteomes" id="UP000198287">
    <property type="component" value="Unassembled WGS sequence"/>
</dbReference>
<dbReference type="GO" id="GO:0003676">
    <property type="term" value="F:nucleic acid binding"/>
    <property type="evidence" value="ECO:0007669"/>
    <property type="project" value="InterPro"/>
</dbReference>
<evidence type="ECO:0008006" key="3">
    <source>
        <dbReference type="Google" id="ProtNLM"/>
    </source>
</evidence>
<dbReference type="PANTHER" id="PTHR46068:SF1">
    <property type="entry name" value="TRANSPOSASE IS30-LIKE HTH DOMAIN-CONTAINING PROTEIN"/>
    <property type="match status" value="1"/>
</dbReference>
<evidence type="ECO:0000313" key="2">
    <source>
        <dbReference type="Proteomes" id="UP000198287"/>
    </source>
</evidence>
<evidence type="ECO:0000313" key="1">
    <source>
        <dbReference type="EMBL" id="OXA37813.1"/>
    </source>
</evidence>
<dbReference type="InterPro" id="IPR036397">
    <property type="entry name" value="RNaseH_sf"/>
</dbReference>
<name>A0A226CXZ0_FOLCA</name>